<dbReference type="GO" id="GO:0032259">
    <property type="term" value="P:methylation"/>
    <property type="evidence" value="ECO:0007669"/>
    <property type="project" value="UniProtKB-KW"/>
</dbReference>
<evidence type="ECO:0000313" key="2">
    <source>
        <dbReference type="Proteomes" id="UP000285159"/>
    </source>
</evidence>
<keyword evidence="1" id="KW-0808">Transferase</keyword>
<accession>A0A412MVN2</accession>
<keyword evidence="1" id="KW-0489">Methyltransferase</keyword>
<protein>
    <submittedName>
        <fullName evidence="1">DNA methylase</fullName>
    </submittedName>
</protein>
<name>A0A412MVN2_9BACE</name>
<gene>
    <name evidence="1" type="ORF">DWX38_16940</name>
</gene>
<dbReference type="Proteomes" id="UP000285159">
    <property type="component" value="Unassembled WGS sequence"/>
</dbReference>
<dbReference type="EMBL" id="QRWP01000032">
    <property type="protein sequence ID" value="RGT28336.1"/>
    <property type="molecule type" value="Genomic_DNA"/>
</dbReference>
<dbReference type="AlphaFoldDB" id="A0A412MVN2"/>
<dbReference type="GO" id="GO:0008168">
    <property type="term" value="F:methyltransferase activity"/>
    <property type="evidence" value="ECO:0007669"/>
    <property type="project" value="UniProtKB-KW"/>
</dbReference>
<organism evidence="1 2">
    <name type="scientific">Bacteroides clarus</name>
    <dbReference type="NCBI Taxonomy" id="626929"/>
    <lineage>
        <taxon>Bacteria</taxon>
        <taxon>Pseudomonadati</taxon>
        <taxon>Bacteroidota</taxon>
        <taxon>Bacteroidia</taxon>
        <taxon>Bacteroidales</taxon>
        <taxon>Bacteroidaceae</taxon>
        <taxon>Bacteroides</taxon>
    </lineage>
</organism>
<feature type="non-terminal residue" evidence="1">
    <location>
        <position position="40"/>
    </location>
</feature>
<proteinExistence type="predicted"/>
<evidence type="ECO:0000313" key="1">
    <source>
        <dbReference type="EMBL" id="RGT28336.1"/>
    </source>
</evidence>
<reference evidence="1 2" key="1">
    <citation type="submission" date="2018-08" db="EMBL/GenBank/DDBJ databases">
        <title>A genome reference for cultivated species of the human gut microbiota.</title>
        <authorList>
            <person name="Zou Y."/>
            <person name="Xue W."/>
            <person name="Luo G."/>
        </authorList>
    </citation>
    <scope>NUCLEOTIDE SEQUENCE [LARGE SCALE GENOMIC DNA]</scope>
    <source>
        <strain evidence="1 2">AF19-1AC</strain>
    </source>
</reference>
<sequence>MSRSLHTNRDLEKLEPYEGKLSCTVLRGERSSNAPDLPDR</sequence>
<comment type="caution">
    <text evidence="1">The sequence shown here is derived from an EMBL/GenBank/DDBJ whole genome shotgun (WGS) entry which is preliminary data.</text>
</comment>